<comment type="cofactor">
    <cofactor evidence="1">
        <name>Ca(2+)</name>
        <dbReference type="ChEBI" id="CHEBI:29108"/>
    </cofactor>
</comment>
<comment type="caution">
    <text evidence="13">The sequence shown here is derived from an EMBL/GenBank/DDBJ whole genome shotgun (WGS) entry which is preliminary data.</text>
</comment>
<protein>
    <recommendedName>
        <fullName evidence="11">alpha-1,2-Mannosidase</fullName>
        <ecNumber evidence="11">3.2.1.-</ecNumber>
    </recommendedName>
</protein>
<dbReference type="SUPFAM" id="SSF48225">
    <property type="entry name" value="Seven-hairpin glycosidases"/>
    <property type="match status" value="1"/>
</dbReference>
<dbReference type="InterPro" id="IPR036026">
    <property type="entry name" value="Seven-hairpin_glycosidases"/>
</dbReference>
<evidence type="ECO:0000256" key="9">
    <source>
        <dbReference type="ARBA" id="ARBA00047669"/>
    </source>
</evidence>
<dbReference type="PRINTS" id="PR00747">
    <property type="entry name" value="GLYHDRLASE47"/>
</dbReference>
<dbReference type="InterPro" id="IPR050749">
    <property type="entry name" value="Glycosyl_Hydrolase_47"/>
</dbReference>
<dbReference type="GO" id="GO:0005975">
    <property type="term" value="P:carbohydrate metabolic process"/>
    <property type="evidence" value="ECO:0007669"/>
    <property type="project" value="InterPro"/>
</dbReference>
<feature type="signal peptide" evidence="12">
    <location>
        <begin position="1"/>
        <end position="25"/>
    </location>
</feature>
<dbReference type="AlphaFoldDB" id="A0A4U7KSD2"/>
<dbReference type="GO" id="GO:0016020">
    <property type="term" value="C:membrane"/>
    <property type="evidence" value="ECO:0007669"/>
    <property type="project" value="InterPro"/>
</dbReference>
<comment type="catalytic activity">
    <reaction evidence="9">
        <text>N(4)-(alpha-D-Man-(1-&gt;2)-alpha-D-Man-(1-&gt;2)-alpha-D-Man-(1-&gt;3)-[alpha-D-Man-(1-&gt;3)-[alpha-D-Man-(1-&gt;2)-alpha-D-Man-(1-&gt;6)]-alpha-D-Man-(1-&gt;6)]-beta-D-Man-(1-&gt;4)-beta-D-GlcNAc-(1-&gt;4)-beta-D-GlcNAc)-L-asparaginyl-[protein] (N-glucan mannose isomer 8A1,2,3B1,3) + 3 H2O = N(4)-(alpha-D-Man-(1-&gt;3)-[alpha-D-Man-(1-&gt;3)-[alpha-D-Man-(1-&gt;6)]-alpha-D-Man-(1-&gt;6)]-beta-D-Man-(1-&gt;4)-beta-D-GlcNAc-(1-&gt;4)-beta-D-GlcNAc)-L-asparaginyl-[protein] (N-glucan mannose isomer 5A1,2) + 3 beta-D-mannose</text>
        <dbReference type="Rhea" id="RHEA:56028"/>
        <dbReference type="Rhea" id="RHEA-COMP:14358"/>
        <dbReference type="Rhea" id="RHEA-COMP:14367"/>
        <dbReference type="ChEBI" id="CHEBI:15377"/>
        <dbReference type="ChEBI" id="CHEBI:28563"/>
        <dbReference type="ChEBI" id="CHEBI:59087"/>
        <dbReference type="ChEBI" id="CHEBI:60628"/>
        <dbReference type="EC" id="3.2.1.113"/>
    </reaction>
</comment>
<dbReference type="InterPro" id="IPR012341">
    <property type="entry name" value="6hp_glycosidase-like_sf"/>
</dbReference>
<evidence type="ECO:0000256" key="7">
    <source>
        <dbReference type="ARBA" id="ARBA00023180"/>
    </source>
</evidence>
<dbReference type="GO" id="GO:0004571">
    <property type="term" value="F:mannosyl-oligosaccharide 1,2-alpha-mannosidase activity"/>
    <property type="evidence" value="ECO:0007669"/>
    <property type="project" value="UniProtKB-EC"/>
</dbReference>
<keyword evidence="5 11" id="KW-0378">Hydrolase</keyword>
<reference evidence="13 14" key="1">
    <citation type="submission" date="2019-05" db="EMBL/GenBank/DDBJ databases">
        <title>Sporisorium graminicola CBS 10092 draft sequencing and annotation.</title>
        <authorList>
            <person name="Solano-Gonzalez S."/>
            <person name="Caddick M.X."/>
            <person name="Darby A."/>
        </authorList>
    </citation>
    <scope>NUCLEOTIDE SEQUENCE [LARGE SCALE GENOMIC DNA]</scope>
    <source>
        <strain evidence="13 14">CBS 10092</strain>
    </source>
</reference>
<evidence type="ECO:0000256" key="8">
    <source>
        <dbReference type="ARBA" id="ARBA00023295"/>
    </source>
</evidence>
<organism evidence="13 14">
    <name type="scientific">Sporisorium graminicola</name>
    <dbReference type="NCBI Taxonomy" id="280036"/>
    <lineage>
        <taxon>Eukaryota</taxon>
        <taxon>Fungi</taxon>
        <taxon>Dikarya</taxon>
        <taxon>Basidiomycota</taxon>
        <taxon>Ustilaginomycotina</taxon>
        <taxon>Ustilaginomycetes</taxon>
        <taxon>Ustilaginales</taxon>
        <taxon>Ustilaginaceae</taxon>
        <taxon>Sporisorium</taxon>
    </lineage>
</organism>
<dbReference type="Proteomes" id="UP000306050">
    <property type="component" value="Chromosome SGRAM_22"/>
</dbReference>
<dbReference type="PANTHER" id="PTHR11742">
    <property type="entry name" value="MANNOSYL-OLIGOSACCHARIDE ALPHA-1,2-MANNOSIDASE-RELATED"/>
    <property type="match status" value="1"/>
</dbReference>
<keyword evidence="8 11" id="KW-0326">Glycosidase</keyword>
<comment type="pathway">
    <text evidence="2">Protein modification; protein glycosylation.</text>
</comment>
<evidence type="ECO:0000256" key="11">
    <source>
        <dbReference type="RuleBase" id="RU361193"/>
    </source>
</evidence>
<dbReference type="InterPro" id="IPR001382">
    <property type="entry name" value="Glyco_hydro_47"/>
</dbReference>
<comment type="similarity">
    <text evidence="3 11">Belongs to the glycosyl hydrolase 47 family.</text>
</comment>
<evidence type="ECO:0000313" key="13">
    <source>
        <dbReference type="EMBL" id="TKY87371.1"/>
    </source>
</evidence>
<gene>
    <name evidence="13" type="ORF">EX895_004048</name>
</gene>
<keyword evidence="6" id="KW-1015">Disulfide bond</keyword>
<feature type="chain" id="PRO_5020437575" description="alpha-1,2-Mannosidase" evidence="12">
    <location>
        <begin position="26"/>
        <end position="111"/>
    </location>
</feature>
<evidence type="ECO:0000256" key="1">
    <source>
        <dbReference type="ARBA" id="ARBA00001913"/>
    </source>
</evidence>
<sequence length="111" mass="11956">MMLAKPFGALLVALLSVGLPSSVDAVTIQKPGLTQSATSKTRADQIKAAYRTSYEAYLKYALPHDALLPLSNGFEDTFGGWGATVIDSLSTSFLMGHKDLYDQGAERRSRS</sequence>
<evidence type="ECO:0000256" key="12">
    <source>
        <dbReference type="SAM" id="SignalP"/>
    </source>
</evidence>
<dbReference type="GeneID" id="40726943"/>
<evidence type="ECO:0000256" key="6">
    <source>
        <dbReference type="ARBA" id="ARBA00023157"/>
    </source>
</evidence>
<proteinExistence type="inferred from homology"/>
<keyword evidence="4 12" id="KW-0732">Signal</keyword>
<dbReference type="EMBL" id="SRRM01000014">
    <property type="protein sequence ID" value="TKY87371.1"/>
    <property type="molecule type" value="Genomic_DNA"/>
</dbReference>
<evidence type="ECO:0000256" key="3">
    <source>
        <dbReference type="ARBA" id="ARBA00007658"/>
    </source>
</evidence>
<dbReference type="EC" id="3.2.1.-" evidence="11"/>
<dbReference type="Gene3D" id="1.50.10.10">
    <property type="match status" value="1"/>
</dbReference>
<dbReference type="PANTHER" id="PTHR11742:SF101">
    <property type="entry name" value="MANNOSYL-OLIGOSACCHARIDE ALPHA-1,2-MANNOSIDASE 1B"/>
    <property type="match status" value="1"/>
</dbReference>
<name>A0A4U7KSD2_9BASI</name>
<evidence type="ECO:0000256" key="5">
    <source>
        <dbReference type="ARBA" id="ARBA00022801"/>
    </source>
</evidence>
<dbReference type="OrthoDB" id="8118055at2759"/>
<accession>A0A4U7KSD2</accession>
<dbReference type="Pfam" id="PF01532">
    <property type="entry name" value="Glyco_hydro_47"/>
    <property type="match status" value="1"/>
</dbReference>
<comment type="catalytic activity">
    <reaction evidence="10">
        <text>N(4)-(alpha-D-Man-(1-&gt;2)-alpha-D-Man-(1-&gt;2)-alpha-D-Man-(1-&gt;3)-[alpha-D-Man-(1-&gt;2)-alpha-D-Man-(1-&gt;3)-[alpha-D-Man-(1-&gt;2)-alpha-D-Man-(1-&gt;6)]-alpha-D-Man-(1-&gt;6)]-beta-D-Man-(1-&gt;4)-beta-D-GlcNAc-(1-&gt;4)-beta-D-GlcNAc)-L-asparaginyl-[protein] (N-glucan mannose isomer 9A1,2,3B1,2,3) + 4 H2O = N(4)-(alpha-D-Man-(1-&gt;3)-[alpha-D-Man-(1-&gt;3)-[alpha-D-Man-(1-&gt;6)]-alpha-D-Man-(1-&gt;6)]-beta-D-Man-(1-&gt;4)-beta-D-GlcNAc-(1-&gt;4)-beta-D-GlcNAc)-L-asparaginyl-[protein] (N-glucan mannose isomer 5A1,2) + 4 beta-D-mannose</text>
        <dbReference type="Rhea" id="RHEA:56008"/>
        <dbReference type="Rhea" id="RHEA-COMP:14356"/>
        <dbReference type="Rhea" id="RHEA-COMP:14367"/>
        <dbReference type="ChEBI" id="CHEBI:15377"/>
        <dbReference type="ChEBI" id="CHEBI:28563"/>
        <dbReference type="ChEBI" id="CHEBI:59087"/>
        <dbReference type="ChEBI" id="CHEBI:139493"/>
        <dbReference type="EC" id="3.2.1.113"/>
    </reaction>
</comment>
<keyword evidence="14" id="KW-1185">Reference proteome</keyword>
<dbReference type="GO" id="GO:0005783">
    <property type="term" value="C:endoplasmic reticulum"/>
    <property type="evidence" value="ECO:0007669"/>
    <property type="project" value="TreeGrafter"/>
</dbReference>
<dbReference type="GO" id="GO:0036503">
    <property type="term" value="P:ERAD pathway"/>
    <property type="evidence" value="ECO:0007669"/>
    <property type="project" value="UniProtKB-ARBA"/>
</dbReference>
<evidence type="ECO:0000256" key="10">
    <source>
        <dbReference type="ARBA" id="ARBA00048605"/>
    </source>
</evidence>
<dbReference type="KEGG" id="sgra:EX895_004048"/>
<dbReference type="GO" id="GO:0005509">
    <property type="term" value="F:calcium ion binding"/>
    <property type="evidence" value="ECO:0007669"/>
    <property type="project" value="InterPro"/>
</dbReference>
<evidence type="ECO:0000256" key="4">
    <source>
        <dbReference type="ARBA" id="ARBA00022729"/>
    </source>
</evidence>
<keyword evidence="7" id="KW-0325">Glycoprotein</keyword>
<dbReference type="RefSeq" id="XP_029739356.1">
    <property type="nucleotide sequence ID" value="XM_029884646.1"/>
</dbReference>
<evidence type="ECO:0000256" key="2">
    <source>
        <dbReference type="ARBA" id="ARBA00004922"/>
    </source>
</evidence>
<evidence type="ECO:0000313" key="14">
    <source>
        <dbReference type="Proteomes" id="UP000306050"/>
    </source>
</evidence>